<reference evidence="6 7" key="2">
    <citation type="submission" date="2016-08" db="EMBL/GenBank/DDBJ databases">
        <title>Orenia metallireducens sp. nov. strain Z6, a Novel Metal-reducing Firmicute from the Deep Subsurface.</title>
        <authorList>
            <person name="Maxim B.I."/>
            <person name="Kenneth K."/>
            <person name="Flynn T.M."/>
            <person name="Oloughlin E.J."/>
            <person name="Locke R.A."/>
            <person name="Weber J.R."/>
            <person name="Egan S.M."/>
            <person name="Mackie R.I."/>
            <person name="Cann I.K."/>
        </authorList>
    </citation>
    <scope>NUCLEOTIDE SEQUENCE [LARGE SCALE GENOMIC DNA]</scope>
    <source>
        <strain evidence="6 7">Z6</strain>
    </source>
</reference>
<name>A0A1C0AAQ4_9FIRM</name>
<dbReference type="PROSITE" id="PS51379">
    <property type="entry name" value="4FE4S_FER_2"/>
    <property type="match status" value="1"/>
</dbReference>
<dbReference type="PRINTS" id="PR00419">
    <property type="entry name" value="ADXRDTASE"/>
</dbReference>
<dbReference type="GO" id="GO:0051536">
    <property type="term" value="F:iron-sulfur cluster binding"/>
    <property type="evidence" value="ECO:0007669"/>
    <property type="project" value="InterPro"/>
</dbReference>
<dbReference type="PANTHER" id="PTHR43100:SF1">
    <property type="entry name" value="GLUTAMATE SYNTHASE [NADPH] SMALL CHAIN"/>
    <property type="match status" value="1"/>
</dbReference>
<dbReference type="Pfam" id="PF14691">
    <property type="entry name" value="Fer4_20"/>
    <property type="match status" value="1"/>
</dbReference>
<evidence type="ECO:0000313" key="7">
    <source>
        <dbReference type="Proteomes" id="UP000093514"/>
    </source>
</evidence>
<evidence type="ECO:0000256" key="4">
    <source>
        <dbReference type="ARBA" id="ARBA00029440"/>
    </source>
</evidence>
<dbReference type="InterPro" id="IPR017896">
    <property type="entry name" value="4Fe4S_Fe-S-bd"/>
</dbReference>
<keyword evidence="7" id="KW-1185">Reference proteome</keyword>
<dbReference type="Pfam" id="PF07992">
    <property type="entry name" value="Pyr_redox_2"/>
    <property type="match status" value="2"/>
</dbReference>
<dbReference type="SUPFAM" id="SSF51971">
    <property type="entry name" value="Nucleotide-binding domain"/>
    <property type="match status" value="2"/>
</dbReference>
<dbReference type="NCBIfam" id="TIGR01317">
    <property type="entry name" value="GOGAT_sm_gam"/>
    <property type="match status" value="1"/>
</dbReference>
<dbReference type="InterPro" id="IPR006005">
    <property type="entry name" value="Glut_synth_ssu1"/>
</dbReference>
<dbReference type="GO" id="GO:0016639">
    <property type="term" value="F:oxidoreductase activity, acting on the CH-NH2 group of donors, NAD or NADP as acceptor"/>
    <property type="evidence" value="ECO:0007669"/>
    <property type="project" value="InterPro"/>
</dbReference>
<dbReference type="InterPro" id="IPR036188">
    <property type="entry name" value="FAD/NAD-bd_sf"/>
</dbReference>
<dbReference type="Gene3D" id="3.50.50.60">
    <property type="entry name" value="FAD/NAD(P)-binding domain"/>
    <property type="match status" value="2"/>
</dbReference>
<evidence type="ECO:0000256" key="3">
    <source>
        <dbReference type="ARBA" id="ARBA00023164"/>
    </source>
</evidence>
<dbReference type="GO" id="GO:0006537">
    <property type="term" value="P:glutamate biosynthetic process"/>
    <property type="evidence" value="ECO:0007669"/>
    <property type="project" value="UniProtKB-KW"/>
</dbReference>
<reference evidence="7" key="1">
    <citation type="submission" date="2016-07" db="EMBL/GenBank/DDBJ databases">
        <authorList>
            <person name="Florea S."/>
            <person name="Webb J.S."/>
            <person name="Jaromczyk J."/>
            <person name="Schardl C.L."/>
        </authorList>
    </citation>
    <scope>NUCLEOTIDE SEQUENCE [LARGE SCALE GENOMIC DNA]</scope>
    <source>
        <strain evidence="7">Z6</strain>
    </source>
</reference>
<protein>
    <submittedName>
        <fullName evidence="6">Glutamate synthase</fullName>
    </submittedName>
</protein>
<dbReference type="RefSeq" id="WP_068717175.1">
    <property type="nucleotide sequence ID" value="NZ_LWDV01000008.1"/>
</dbReference>
<organism evidence="6 7">
    <name type="scientific">Orenia metallireducens</name>
    <dbReference type="NCBI Taxonomy" id="1413210"/>
    <lineage>
        <taxon>Bacteria</taxon>
        <taxon>Bacillati</taxon>
        <taxon>Bacillota</taxon>
        <taxon>Clostridia</taxon>
        <taxon>Halanaerobiales</taxon>
        <taxon>Halobacteroidaceae</taxon>
        <taxon>Orenia</taxon>
    </lineage>
</organism>
<dbReference type="InterPro" id="IPR028261">
    <property type="entry name" value="DPD_II"/>
</dbReference>
<accession>A0A1C0AAQ4</accession>
<evidence type="ECO:0000256" key="1">
    <source>
        <dbReference type="ARBA" id="ARBA00022605"/>
    </source>
</evidence>
<dbReference type="PANTHER" id="PTHR43100">
    <property type="entry name" value="GLUTAMATE SYNTHASE [NADPH] SMALL CHAIN"/>
    <property type="match status" value="1"/>
</dbReference>
<comment type="caution">
    <text evidence="6">The sequence shown here is derived from an EMBL/GenBank/DDBJ whole genome shotgun (WGS) entry which is preliminary data.</text>
</comment>
<dbReference type="InterPro" id="IPR009051">
    <property type="entry name" value="Helical_ferredxn"/>
</dbReference>
<evidence type="ECO:0000256" key="2">
    <source>
        <dbReference type="ARBA" id="ARBA00023002"/>
    </source>
</evidence>
<dbReference type="InterPro" id="IPR023753">
    <property type="entry name" value="FAD/NAD-binding_dom"/>
</dbReference>
<dbReference type="SUPFAM" id="SSF46548">
    <property type="entry name" value="alpha-helical ferredoxin"/>
    <property type="match status" value="1"/>
</dbReference>
<proteinExistence type="predicted"/>
<dbReference type="AlphaFoldDB" id="A0A1C0AAQ4"/>
<dbReference type="Gene3D" id="1.10.1060.10">
    <property type="entry name" value="Alpha-helical ferredoxin"/>
    <property type="match status" value="1"/>
</dbReference>
<keyword evidence="3" id="KW-0314">Glutamate biosynthesis</keyword>
<keyword evidence="1" id="KW-0028">Amino-acid biosynthesis</keyword>
<dbReference type="InterPro" id="IPR051394">
    <property type="entry name" value="Glutamate_Synthase"/>
</dbReference>
<gene>
    <name evidence="6" type="primary">gltD</name>
    <name evidence="6" type="ORF">U472_07875</name>
</gene>
<sequence length="483" mass="53725">MGKLGGFLEYNREPRKKRSVEERVKDYKQVYEPIEEDYITRQSARCMDCGVPFCSFSCPVNNLCPEWNDLVHKREWKQALENLHSTNNFPDFTGRVCPAPCEGGCVLGINDDPVSIKNIEFSISERGWEEGWIKPQPPKVRTGKKVAVVGAGPAGLAAAQQLNRMGHSVTVFERDDKAGGMLVYGIPDFKIEKWVVERRVNQIKEEGVEFIFNTEIGTDYPAEKLEAEFDAVVLTGGAREARDLPVQGRNLKGIHYAMDFLTQQNSINAGKEVPADERIDAKGKKVLVIGGGDTGADCVGTSTRQGAEAVYQIELLDKPAKERTTDNPWPQYPQILRTSTSHQEAEAFAKDEEFGVREWSILTKSFEGDGAGNLKKFKAVKVEWVEDENGKKTMKEIEGSEFTLDVDLVLLAIGFVHPEHEGMLEQLGLDFDECGNVQTDGSYQTSKAKVFAAGDMRRGASLIVWAIREGRDVAEAVDGYLMS</sequence>
<feature type="domain" description="4Fe-4S ferredoxin-type" evidence="5">
    <location>
        <begin position="37"/>
        <end position="68"/>
    </location>
</feature>
<evidence type="ECO:0000313" key="6">
    <source>
        <dbReference type="EMBL" id="OCL27367.1"/>
    </source>
</evidence>
<dbReference type="Proteomes" id="UP000093514">
    <property type="component" value="Unassembled WGS sequence"/>
</dbReference>
<evidence type="ECO:0000259" key="5">
    <source>
        <dbReference type="PROSITE" id="PS51379"/>
    </source>
</evidence>
<keyword evidence="2" id="KW-0560">Oxidoreductase</keyword>
<dbReference type="EMBL" id="LWDV01000008">
    <property type="protein sequence ID" value="OCL27367.1"/>
    <property type="molecule type" value="Genomic_DNA"/>
</dbReference>
<dbReference type="OrthoDB" id="9803192at2"/>
<comment type="pathway">
    <text evidence="4">Amino-acid biosynthesis.</text>
</comment>